<sequence>MFAHTVPAVNWGILYMSYLQAPKRLSVGYQIVQRENSKKCKTEIGRSIVVIVHAHRMQYRGSKYGKGLSRGAWSTQDTVCSSLGVSKVAVGIVVRIGHYGLGDDYNR</sequence>
<protein>
    <submittedName>
        <fullName evidence="1">Uncharacterized protein</fullName>
    </submittedName>
</protein>
<evidence type="ECO:0000313" key="1">
    <source>
        <dbReference type="EMBL" id="QRC93892.1"/>
    </source>
</evidence>
<gene>
    <name evidence="1" type="ORF">JI435_156050</name>
</gene>
<dbReference type="KEGG" id="pno:SNOG_15605"/>
<accession>A0A7U2EWA4</accession>
<dbReference type="AlphaFoldDB" id="A0A7U2EWA4"/>
<dbReference type="Proteomes" id="UP000663193">
    <property type="component" value="Chromosome 4"/>
</dbReference>
<reference evidence="2" key="1">
    <citation type="journal article" date="2021" name="BMC Genomics">
        <title>Chromosome-level genome assembly and manually-curated proteome of model necrotroph Parastagonospora nodorum Sn15 reveals a genome-wide trove of candidate effector homologs, and redundancy of virulence-related functions within an accessory chromosome.</title>
        <authorList>
            <person name="Bertazzoni S."/>
            <person name="Jones D.A.B."/>
            <person name="Phan H.T."/>
            <person name="Tan K.-C."/>
            <person name="Hane J.K."/>
        </authorList>
    </citation>
    <scope>NUCLEOTIDE SEQUENCE [LARGE SCALE GENOMIC DNA]</scope>
    <source>
        <strain evidence="2">SN15 / ATCC MYA-4574 / FGSC 10173)</strain>
    </source>
</reference>
<keyword evidence="2" id="KW-1185">Reference proteome</keyword>
<dbReference type="RefSeq" id="XP_001805750.1">
    <property type="nucleotide sequence ID" value="XM_001805698.1"/>
</dbReference>
<name>A0A7U2EWA4_PHANO</name>
<dbReference type="EMBL" id="CP069026">
    <property type="protein sequence ID" value="QRC93892.1"/>
    <property type="molecule type" value="Genomic_DNA"/>
</dbReference>
<organism evidence="1 2">
    <name type="scientific">Phaeosphaeria nodorum (strain SN15 / ATCC MYA-4574 / FGSC 10173)</name>
    <name type="common">Glume blotch fungus</name>
    <name type="synonym">Parastagonospora nodorum</name>
    <dbReference type="NCBI Taxonomy" id="321614"/>
    <lineage>
        <taxon>Eukaryota</taxon>
        <taxon>Fungi</taxon>
        <taxon>Dikarya</taxon>
        <taxon>Ascomycota</taxon>
        <taxon>Pezizomycotina</taxon>
        <taxon>Dothideomycetes</taxon>
        <taxon>Pleosporomycetidae</taxon>
        <taxon>Pleosporales</taxon>
        <taxon>Pleosporineae</taxon>
        <taxon>Phaeosphaeriaceae</taxon>
        <taxon>Parastagonospora</taxon>
    </lineage>
</organism>
<dbReference type="VEuPathDB" id="FungiDB:JI435_156050"/>
<evidence type="ECO:0000313" key="2">
    <source>
        <dbReference type="Proteomes" id="UP000663193"/>
    </source>
</evidence>
<proteinExistence type="predicted"/>